<dbReference type="InterPro" id="IPR029058">
    <property type="entry name" value="AB_hydrolase_fold"/>
</dbReference>
<dbReference type="InterPro" id="IPR045851">
    <property type="entry name" value="AMP-bd_C_sf"/>
</dbReference>
<dbReference type="Pfam" id="PF00668">
    <property type="entry name" value="Condensation"/>
    <property type="match status" value="3"/>
</dbReference>
<evidence type="ECO:0000256" key="1">
    <source>
        <dbReference type="ARBA" id="ARBA00001957"/>
    </source>
</evidence>
<dbReference type="Pfam" id="PF00550">
    <property type="entry name" value="PP-binding"/>
    <property type="match status" value="2"/>
</dbReference>
<dbReference type="InterPro" id="IPR010071">
    <property type="entry name" value="AA_adenyl_dom"/>
</dbReference>
<evidence type="ECO:0000313" key="6">
    <source>
        <dbReference type="Proteomes" id="UP000187486"/>
    </source>
</evidence>
<protein>
    <recommendedName>
        <fullName evidence="4">Carrier domain-containing protein</fullName>
    </recommendedName>
</protein>
<dbReference type="InterPro" id="IPR000873">
    <property type="entry name" value="AMP-dep_synth/lig_dom"/>
</dbReference>
<keyword evidence="3" id="KW-0597">Phosphoprotein</keyword>
<dbReference type="PANTHER" id="PTHR45527">
    <property type="entry name" value="NONRIBOSOMAL PEPTIDE SYNTHETASE"/>
    <property type="match status" value="1"/>
</dbReference>
<gene>
    <name evidence="5" type="ORF">BS329_35295</name>
</gene>
<dbReference type="PROSITE" id="PS50075">
    <property type="entry name" value="CARRIER"/>
    <property type="match status" value="2"/>
</dbReference>
<dbReference type="CDD" id="cd19531">
    <property type="entry name" value="LCL_NRPS-like"/>
    <property type="match status" value="2"/>
</dbReference>
<dbReference type="Gene3D" id="3.30.300.30">
    <property type="match status" value="2"/>
</dbReference>
<proteinExistence type="predicted"/>
<dbReference type="Gene3D" id="3.30.559.10">
    <property type="entry name" value="Chloramphenicol acetyltransferase-like domain"/>
    <property type="match status" value="2"/>
</dbReference>
<evidence type="ECO:0000259" key="4">
    <source>
        <dbReference type="PROSITE" id="PS50075"/>
    </source>
</evidence>
<dbReference type="CDD" id="cd05930">
    <property type="entry name" value="A_NRPS"/>
    <property type="match status" value="1"/>
</dbReference>
<keyword evidence="2" id="KW-0596">Phosphopantetheine</keyword>
<dbReference type="GO" id="GO:0005737">
    <property type="term" value="C:cytoplasm"/>
    <property type="evidence" value="ECO:0007669"/>
    <property type="project" value="TreeGrafter"/>
</dbReference>
<dbReference type="NCBIfam" id="TIGR01733">
    <property type="entry name" value="AA-adenyl-dom"/>
    <property type="match status" value="2"/>
</dbReference>
<dbReference type="Gene3D" id="3.30.559.30">
    <property type="entry name" value="Nonribosomal peptide synthetase, condensation domain"/>
    <property type="match status" value="2"/>
</dbReference>
<dbReference type="Gene3D" id="3.40.50.12780">
    <property type="entry name" value="N-terminal domain of ligase-like"/>
    <property type="match status" value="2"/>
</dbReference>
<dbReference type="PROSITE" id="PS00455">
    <property type="entry name" value="AMP_BINDING"/>
    <property type="match status" value="2"/>
</dbReference>
<keyword evidence="6" id="KW-1185">Reference proteome</keyword>
<dbReference type="SMART" id="SM00823">
    <property type="entry name" value="PKS_PP"/>
    <property type="match status" value="2"/>
</dbReference>
<reference evidence="5 6" key="1">
    <citation type="submission" date="2016-01" db="EMBL/GenBank/DDBJ databases">
        <title>Amycolatopsis coloradensis genome sequencing and assembly.</title>
        <authorList>
            <person name="Mayilraj S."/>
        </authorList>
    </citation>
    <scope>NUCLEOTIDE SEQUENCE [LARGE SCALE GENOMIC DNA]</scope>
    <source>
        <strain evidence="5 6">DSM 44225</strain>
    </source>
</reference>
<dbReference type="InterPro" id="IPR001242">
    <property type="entry name" value="Condensation_dom"/>
</dbReference>
<dbReference type="InterPro" id="IPR009081">
    <property type="entry name" value="PP-bd_ACP"/>
</dbReference>
<dbReference type="GO" id="GO:0044550">
    <property type="term" value="P:secondary metabolite biosynthetic process"/>
    <property type="evidence" value="ECO:0007669"/>
    <property type="project" value="TreeGrafter"/>
</dbReference>
<dbReference type="GO" id="GO:0031177">
    <property type="term" value="F:phosphopantetheine binding"/>
    <property type="evidence" value="ECO:0007669"/>
    <property type="project" value="InterPro"/>
</dbReference>
<dbReference type="InterPro" id="IPR025110">
    <property type="entry name" value="AMP-bd_C"/>
</dbReference>
<dbReference type="InterPro" id="IPR042099">
    <property type="entry name" value="ANL_N_sf"/>
</dbReference>
<evidence type="ECO:0000313" key="5">
    <source>
        <dbReference type="EMBL" id="OLZ45018.1"/>
    </source>
</evidence>
<name>A0A1R0KH96_9PSEU</name>
<dbReference type="Pfam" id="PF00501">
    <property type="entry name" value="AMP-binding"/>
    <property type="match status" value="2"/>
</dbReference>
<dbReference type="GO" id="GO:0008610">
    <property type="term" value="P:lipid biosynthetic process"/>
    <property type="evidence" value="ECO:0007669"/>
    <property type="project" value="UniProtKB-ARBA"/>
</dbReference>
<dbReference type="GO" id="GO:0003824">
    <property type="term" value="F:catalytic activity"/>
    <property type="evidence" value="ECO:0007669"/>
    <property type="project" value="InterPro"/>
</dbReference>
<evidence type="ECO:0000256" key="2">
    <source>
        <dbReference type="ARBA" id="ARBA00022450"/>
    </source>
</evidence>
<dbReference type="OrthoDB" id="2378856at2"/>
<dbReference type="GO" id="GO:0043041">
    <property type="term" value="P:amino acid activation for nonribosomal peptide biosynthetic process"/>
    <property type="evidence" value="ECO:0007669"/>
    <property type="project" value="TreeGrafter"/>
</dbReference>
<dbReference type="Gene3D" id="1.10.1200.10">
    <property type="entry name" value="ACP-like"/>
    <property type="match status" value="1"/>
</dbReference>
<dbReference type="Proteomes" id="UP000187486">
    <property type="component" value="Unassembled WGS sequence"/>
</dbReference>
<organism evidence="5 6">
    <name type="scientific">Amycolatopsis coloradensis</name>
    <dbReference type="NCBI Taxonomy" id="76021"/>
    <lineage>
        <taxon>Bacteria</taxon>
        <taxon>Bacillati</taxon>
        <taxon>Actinomycetota</taxon>
        <taxon>Actinomycetes</taxon>
        <taxon>Pseudonocardiales</taxon>
        <taxon>Pseudonocardiaceae</taxon>
        <taxon>Amycolatopsis</taxon>
    </lineage>
</organism>
<dbReference type="InterPro" id="IPR023213">
    <property type="entry name" value="CAT-like_dom_sf"/>
</dbReference>
<evidence type="ECO:0000256" key="3">
    <source>
        <dbReference type="ARBA" id="ARBA00022553"/>
    </source>
</evidence>
<dbReference type="STRING" id="76021.BS329_35295"/>
<dbReference type="SUPFAM" id="SSF52777">
    <property type="entry name" value="CoA-dependent acyltransferases"/>
    <property type="match status" value="4"/>
</dbReference>
<dbReference type="InterPro" id="IPR036736">
    <property type="entry name" value="ACP-like_sf"/>
</dbReference>
<dbReference type="InterPro" id="IPR020806">
    <property type="entry name" value="PKS_PP-bd"/>
</dbReference>
<sequence>MTLSDAKRQLLSRWTAGNRAVESIPPGPDRSTAPLSSAQRGLWLAEQLAGNSALHTESAAFRLTGPLDVVALAAAVSEEAGAHQALRVTITESAQVVQDVAVRVHVVEVAETAVEQVLPMLAAVPFDLGRAPLLRVHLLRVSAEKHVLLLTASHLVVDAWSLGVFLSRVAQRYAGGVVAAPSLGIGDFAYWEASSASAPSWWNARLAGDLPVVSLPGDFVSPTGVAGAVLHTDVPESLVRGLADAAGCTMSGVLLTALCLLAHRFGGHSDVLVDTPVALRDRAELATVVGPLLNTVVCRVDLSGAPSLGTALGRVHQVLSAAVAHRSAPIEPRPVVRLMFAHHTGLPQDLMLRGVAADRVEVHSGTAKYDLSLSVRPGRDGDLRLTFEYRTGLFREETVRRFAGALRRVLEGSPSTAVADLDLIEPAEHAVLSSANDTARVFPPRTVSGVVRSLAVSRGDAVAVGCGGATLTYAELDRLADDVAARLGVRTGDRVAVSLGRSAEAVAVLLGIWRAGAAYVPVDPALPAERARYLVADSGAVLVVDDVAALLARQAKVGQAKVRQAEVWQAEEGELAYLMYTSGSTGEPKGVAVPHRCLTNLLESVVNDPGLGPDDVLYAVTSFAFDISVLEVFAPLLAGARVEIAPDEVVRDGRALAAGMAAAGATLVQATPSTWRMVLDAGWTGLPGLRAFSGGEALDRATADELLAAVGELWNFYGPTETTIWSTMDRVRADEVITVGRPLANTTCHVLDAANRQAPIGAVGELVIGGAGVTDGYWGRPGPTARVFEIDAGSGEARYRTGDLARYLPDGRIVLLGRADQQVKIRGHRVELGEIEAALTADPSVGQAVVLVDGARLAGFVSGPGEIDPDALRRALRARLPEVMVPSALVVLPAMPLTPNGKADRVRLRALAREMGRKTAGVAPRDDTERAIAALWAEVLGDEPGVEDDFLTAGGDSLSAGRLLARMRRVFGTAPGLAEFHASPTIAAAAAHVRAAPRAVPAARPVLDASALTFQQRQFWLLEQVAPGTGNLAASVRLTGVVDPGVLAGALDDVVARHDALRLACDPTAAGPVPRLVPHVERALPVVDLSDVDDAVADRLARAEASRPFDLTEPPFLRATLLRLSAREWVLLVTSHHIAADGWSVGVALNEVGAHYIRRIKGGAMPGPAPGQAADGRPDPDAVKAWAERLRGHDGILDLPADHGRPAVWSANGATLPVVLPRALNQAVRALAARLRTTPFTVLLAGFAAVLGRYADSDDVVVAVPVANRDSPELEGAIGSFASTVPMRVDLSGRPTFEELAGRLAPAVLADLARPRVPFDVLVGELGLPRDPARPPLAQAMFVYQNTPSGALRLPGATAELRPTSSGRAKYDLCLTLYDGDGELRGDLEHATDVFGAESAGRFVEHLTRLLAHPAGTPLDEVELHDARPRLVPGEWAGRHGVPVHELFRRQAGATPDAVAVRHGADNSVRYRELDAWSDRIAGDLAALGAGKGTFVAVLLPTGIGQVAALLGVLKTGAAFACLDARDPVLRLTGVLDDARPVCLLTDGERPELGAVPQVDLAELRGDRPPPVSAASGGDPLCLVYTSGSSGSPKGIVLAHAAFAQFAAWQRERFGIGPDGRIAQWAPFTYDAAYTEVFAALCAGAELHLPPDEVRADPVAMTRWLTGSGITQIQTVPGFFRLVTDALGPDAGLPGLRHVLLAGEVLPVELAHDWAGRADRPRLHNLYGPTECILATHRELRQGERFSGSVPIGSPIPGREALVLDRAGRACPIGVKGEIHLRGDLLAGEYHRRPEESRLAYPADPWRPGRTFYRTGDLGRWTAGGELEFLGRLGSQLKIRGNRVELEEIEAVLEGHPSVREAAVAAHERGPHDRVLAGYAVVGDATTAAQLRTYLAERLPTYAVPSSVELLDAIPRTRTGKRDRARLPEPARPRVADDVRPGVEQTVAAAWRKLLGVEQVGRHTNFFEAGGHSLLAARLQIELSAVLERQVRLVDIFAHPTIADLAARLSEEDSGGSVAERGSRRRAALRARVITRRKN</sequence>
<dbReference type="SUPFAM" id="SSF47336">
    <property type="entry name" value="ACP-like"/>
    <property type="match status" value="2"/>
</dbReference>
<comment type="cofactor">
    <cofactor evidence="1">
        <name>pantetheine 4'-phosphate</name>
        <dbReference type="ChEBI" id="CHEBI:47942"/>
    </cofactor>
</comment>
<accession>A0A1R0KH96</accession>
<dbReference type="RefSeq" id="WP_076167099.1">
    <property type="nucleotide sequence ID" value="NZ_JBEZVB010000027.1"/>
</dbReference>
<dbReference type="EMBL" id="MQUQ01000021">
    <property type="protein sequence ID" value="OLZ45018.1"/>
    <property type="molecule type" value="Genomic_DNA"/>
</dbReference>
<dbReference type="PANTHER" id="PTHR45527:SF1">
    <property type="entry name" value="FATTY ACID SYNTHASE"/>
    <property type="match status" value="1"/>
</dbReference>
<dbReference type="InterPro" id="IPR020845">
    <property type="entry name" value="AMP-binding_CS"/>
</dbReference>
<dbReference type="Gene3D" id="3.40.50.1820">
    <property type="entry name" value="alpha/beta hydrolase"/>
    <property type="match status" value="1"/>
</dbReference>
<feature type="domain" description="Carrier" evidence="4">
    <location>
        <begin position="923"/>
        <end position="997"/>
    </location>
</feature>
<feature type="domain" description="Carrier" evidence="4">
    <location>
        <begin position="1938"/>
        <end position="2013"/>
    </location>
</feature>
<dbReference type="SUPFAM" id="SSF56801">
    <property type="entry name" value="Acetyl-CoA synthetase-like"/>
    <property type="match status" value="2"/>
</dbReference>
<dbReference type="Pfam" id="PF13193">
    <property type="entry name" value="AMP-binding_C"/>
    <property type="match status" value="2"/>
</dbReference>
<comment type="caution">
    <text evidence="5">The sequence shown here is derived from an EMBL/GenBank/DDBJ whole genome shotgun (WGS) entry which is preliminary data.</text>
</comment>